<proteinExistence type="predicted"/>
<keyword evidence="5 7" id="KW-1133">Transmembrane helix</keyword>
<name>A0AAV5U6S3_9BILA</name>
<evidence type="ECO:0000256" key="3">
    <source>
        <dbReference type="ARBA" id="ARBA00022692"/>
    </source>
</evidence>
<gene>
    <name evidence="8" type="ORF">PENTCL1PPCAC_24532</name>
</gene>
<dbReference type="GO" id="GO:0036038">
    <property type="term" value="C:MKS complex"/>
    <property type="evidence" value="ECO:0007669"/>
    <property type="project" value="TreeGrafter"/>
</dbReference>
<evidence type="ECO:0000313" key="8">
    <source>
        <dbReference type="EMBL" id="GMT02358.1"/>
    </source>
</evidence>
<evidence type="ECO:0000256" key="4">
    <source>
        <dbReference type="ARBA" id="ARBA00022794"/>
    </source>
</evidence>
<dbReference type="GO" id="GO:1905515">
    <property type="term" value="P:non-motile cilium assembly"/>
    <property type="evidence" value="ECO:0007669"/>
    <property type="project" value="TreeGrafter"/>
</dbReference>
<evidence type="ECO:0000256" key="1">
    <source>
        <dbReference type="ARBA" id="ARBA00004141"/>
    </source>
</evidence>
<dbReference type="GO" id="GO:1904491">
    <property type="term" value="P:protein localization to ciliary transition zone"/>
    <property type="evidence" value="ECO:0007669"/>
    <property type="project" value="TreeGrafter"/>
</dbReference>
<evidence type="ECO:0000256" key="5">
    <source>
        <dbReference type="ARBA" id="ARBA00022989"/>
    </source>
</evidence>
<keyword evidence="3 7" id="KW-0812">Transmembrane</keyword>
<sequence>MIDTVSGYFLALVAHSTLIFTVFFNQEDYLLSSLPFSSDVITEYARVQFNVVLVITIVFCALEFLFILRALPSPSLAMFSVLLHTLACLFILKFIIDSHPSTHFFILFLLTSLPPVVIHIFIVLFSLRLGEACLQ</sequence>
<dbReference type="AlphaFoldDB" id="A0AAV5U6S3"/>
<reference evidence="8" key="1">
    <citation type="submission" date="2023-10" db="EMBL/GenBank/DDBJ databases">
        <title>Genome assembly of Pristionchus species.</title>
        <authorList>
            <person name="Yoshida K."/>
            <person name="Sommer R.J."/>
        </authorList>
    </citation>
    <scope>NUCLEOTIDE SEQUENCE</scope>
    <source>
        <strain evidence="8">RS0144</strain>
    </source>
</reference>
<evidence type="ECO:0000313" key="9">
    <source>
        <dbReference type="Proteomes" id="UP001432027"/>
    </source>
</evidence>
<dbReference type="PANTHER" id="PTHR34341">
    <property type="entry name" value="TRANSMEMBRANE PROTEIN 107"/>
    <property type="match status" value="1"/>
</dbReference>
<keyword evidence="9" id="KW-1185">Reference proteome</keyword>
<keyword evidence="4" id="KW-0970">Cilium biogenesis/degradation</keyword>
<feature type="transmembrane region" description="Helical" evidence="7">
    <location>
        <begin position="75"/>
        <end position="96"/>
    </location>
</feature>
<organism evidence="8 9">
    <name type="scientific">Pristionchus entomophagus</name>
    <dbReference type="NCBI Taxonomy" id="358040"/>
    <lineage>
        <taxon>Eukaryota</taxon>
        <taxon>Metazoa</taxon>
        <taxon>Ecdysozoa</taxon>
        <taxon>Nematoda</taxon>
        <taxon>Chromadorea</taxon>
        <taxon>Rhabditida</taxon>
        <taxon>Rhabditina</taxon>
        <taxon>Diplogasteromorpha</taxon>
        <taxon>Diplogasteroidea</taxon>
        <taxon>Neodiplogasteridae</taxon>
        <taxon>Pristionchus</taxon>
    </lineage>
</organism>
<evidence type="ECO:0000256" key="6">
    <source>
        <dbReference type="ARBA" id="ARBA00023136"/>
    </source>
</evidence>
<comment type="subcellular location">
    <subcellularLocation>
        <location evidence="1">Membrane</location>
        <topology evidence="1">Multi-pass membrane protein</topology>
    </subcellularLocation>
</comment>
<dbReference type="Proteomes" id="UP001432027">
    <property type="component" value="Unassembled WGS sequence"/>
</dbReference>
<dbReference type="InterPro" id="IPR029248">
    <property type="entry name" value="TMEM107"/>
</dbReference>
<evidence type="ECO:0000256" key="7">
    <source>
        <dbReference type="SAM" id="Phobius"/>
    </source>
</evidence>
<comment type="caution">
    <text evidence="8">The sequence shown here is derived from an EMBL/GenBank/DDBJ whole genome shotgun (WGS) entry which is preliminary data.</text>
</comment>
<dbReference type="PANTHER" id="PTHR34341:SF1">
    <property type="entry name" value="TRANSMEMBRANE PROTEIN 107"/>
    <property type="match status" value="1"/>
</dbReference>
<dbReference type="Pfam" id="PF14995">
    <property type="entry name" value="TMEM107"/>
    <property type="match status" value="1"/>
</dbReference>
<protein>
    <recommendedName>
        <fullName evidence="2">Transmembrane protein 107</fullName>
    </recommendedName>
</protein>
<evidence type="ECO:0000256" key="2">
    <source>
        <dbReference type="ARBA" id="ARBA00015652"/>
    </source>
</evidence>
<keyword evidence="6 7" id="KW-0472">Membrane</keyword>
<dbReference type="GO" id="GO:0016020">
    <property type="term" value="C:membrane"/>
    <property type="evidence" value="ECO:0007669"/>
    <property type="project" value="UniProtKB-SubCell"/>
</dbReference>
<feature type="transmembrane region" description="Helical" evidence="7">
    <location>
        <begin position="102"/>
        <end position="127"/>
    </location>
</feature>
<dbReference type="EMBL" id="BTSX01000005">
    <property type="protein sequence ID" value="GMT02358.1"/>
    <property type="molecule type" value="Genomic_DNA"/>
</dbReference>
<feature type="transmembrane region" description="Helical" evidence="7">
    <location>
        <begin position="44"/>
        <end position="68"/>
    </location>
</feature>
<feature type="transmembrane region" description="Helical" evidence="7">
    <location>
        <begin position="7"/>
        <end position="24"/>
    </location>
</feature>
<accession>A0AAV5U6S3</accession>